<proteinExistence type="predicted"/>
<name>A0ABM9D7K0_9BACT</name>
<dbReference type="Pfam" id="PF04390">
    <property type="entry name" value="LptE"/>
    <property type="match status" value="1"/>
</dbReference>
<gene>
    <name evidence="1" type="ORF">GEAMG1_1352</name>
</gene>
<protein>
    <submittedName>
        <fullName evidence="1">Lipopolysaccharide-assembly</fullName>
    </submittedName>
</protein>
<keyword evidence="2" id="KW-1185">Reference proteome</keyword>
<organism evidence="1 2">
    <name type="scientific">Trichlorobacter ammonificans</name>
    <dbReference type="NCBI Taxonomy" id="2916410"/>
    <lineage>
        <taxon>Bacteria</taxon>
        <taxon>Pseudomonadati</taxon>
        <taxon>Thermodesulfobacteriota</taxon>
        <taxon>Desulfuromonadia</taxon>
        <taxon>Geobacterales</taxon>
        <taxon>Geobacteraceae</taxon>
        <taxon>Trichlorobacter</taxon>
    </lineage>
</organism>
<dbReference type="RefSeq" id="WP_305732020.1">
    <property type="nucleotide sequence ID" value="NZ_OW150024.1"/>
</dbReference>
<evidence type="ECO:0000313" key="2">
    <source>
        <dbReference type="Proteomes" id="UP001295463"/>
    </source>
</evidence>
<dbReference type="EMBL" id="OW150024">
    <property type="protein sequence ID" value="CAH2031182.1"/>
    <property type="molecule type" value="Genomic_DNA"/>
</dbReference>
<accession>A0ABM9D7K0</accession>
<evidence type="ECO:0000313" key="1">
    <source>
        <dbReference type="EMBL" id="CAH2031182.1"/>
    </source>
</evidence>
<dbReference type="Gene3D" id="3.30.160.150">
    <property type="entry name" value="Lipoprotein like domain"/>
    <property type="match status" value="1"/>
</dbReference>
<sequence>MLLLTLVAGCGYRFTADQGARLAAGSTVWVPFFRNTTVYPLGSVALKRALFEQFAAQRGIMAASSPETADLLLEGTLIGYQSTAVSYTAADTAREYRLTINAEITVRRRGDAAGTPPFWKGSLTAWQEYPASSSLEQQRRSEDAALEAAARKLAQQAIWQMEQQY</sequence>
<dbReference type="InterPro" id="IPR007485">
    <property type="entry name" value="LPS_assembly_LptE"/>
</dbReference>
<reference evidence="1 2" key="1">
    <citation type="submission" date="2022-03" db="EMBL/GenBank/DDBJ databases">
        <authorList>
            <person name="Koch H."/>
        </authorList>
    </citation>
    <scope>NUCLEOTIDE SEQUENCE [LARGE SCALE GENOMIC DNA]</scope>
    <source>
        <strain evidence="1 2">G1</strain>
    </source>
</reference>
<dbReference type="Proteomes" id="UP001295463">
    <property type="component" value="Chromosome"/>
</dbReference>